<dbReference type="Pfam" id="PF03382">
    <property type="entry name" value="DUF285"/>
    <property type="match status" value="2"/>
</dbReference>
<reference evidence="1 2" key="1">
    <citation type="journal article" date="2022" name="Int. J. Syst. Evol. Microbiol.">
        <title>Apilactobacillus apisilvae sp. nov., Nicolia spurrieriana gen. nov. sp. nov., Bombilactobacillus folatiphilus sp. nov. and Bombilactobacillus thymidiniphilus sp. nov., four new lactic acid bacterial isolates from stingless bees Tetragonula carbonaria and Austroplebeia australis.</title>
        <authorList>
            <person name="Oliphant S.A."/>
            <person name="Watson-Haigh N.S."/>
            <person name="Sumby K.M."/>
            <person name="Gardner J."/>
            <person name="Groom S."/>
            <person name="Jiranek V."/>
        </authorList>
    </citation>
    <scope>NUCLEOTIDE SEQUENCE [LARGE SCALE GENOMIC DNA]</scope>
    <source>
        <strain evidence="1 2">SG4_A1</strain>
    </source>
</reference>
<dbReference type="Gene3D" id="3.80.10.10">
    <property type="entry name" value="Ribonuclease Inhibitor"/>
    <property type="match status" value="2"/>
</dbReference>
<evidence type="ECO:0000313" key="1">
    <source>
        <dbReference type="EMBL" id="UQS83312.1"/>
    </source>
</evidence>
<dbReference type="InterPro" id="IPR005046">
    <property type="entry name" value="DUF285"/>
</dbReference>
<dbReference type="SUPFAM" id="SSF52058">
    <property type="entry name" value="L domain-like"/>
    <property type="match status" value="1"/>
</dbReference>
<evidence type="ECO:0000313" key="2">
    <source>
        <dbReference type="Proteomes" id="UP000831947"/>
    </source>
</evidence>
<gene>
    <name evidence="1" type="ORF">MOO47_05920</name>
</gene>
<dbReference type="NCBIfam" id="TIGR02167">
    <property type="entry name" value="Liste_lipo_26"/>
    <property type="match status" value="2"/>
</dbReference>
<dbReference type="RefSeq" id="WP_249512538.1">
    <property type="nucleotide sequence ID" value="NZ_CP093365.1"/>
</dbReference>
<dbReference type="InterPro" id="IPR011889">
    <property type="entry name" value="Liste_lipo_26"/>
</dbReference>
<dbReference type="Proteomes" id="UP000831947">
    <property type="component" value="Chromosome"/>
</dbReference>
<keyword evidence="2" id="KW-1185">Reference proteome</keyword>
<name>A0ABY4PC91_9LACO</name>
<accession>A0ABY4PC91</accession>
<dbReference type="InterPro" id="IPR032675">
    <property type="entry name" value="LRR_dom_sf"/>
</dbReference>
<organism evidence="1 2">
    <name type="scientific">Bombilactobacillus thymidiniphilus</name>
    <dbReference type="NCBI Taxonomy" id="2923363"/>
    <lineage>
        <taxon>Bacteria</taxon>
        <taxon>Bacillati</taxon>
        <taxon>Bacillota</taxon>
        <taxon>Bacilli</taxon>
        <taxon>Lactobacillales</taxon>
        <taxon>Lactobacillaceae</taxon>
        <taxon>Bombilactobacillus</taxon>
    </lineage>
</organism>
<dbReference type="EMBL" id="CP093365">
    <property type="protein sequence ID" value="UQS83312.1"/>
    <property type="molecule type" value="Genomic_DNA"/>
</dbReference>
<sequence length="733" mass="81258">MSVKKIIISTGLTTLLFFIWFTIVQVSAQAANFKLSVLNPPRLDTTLTTVPATANNLKKASTQDDDQWFAYDSANQTLTLQANSSAAPTYDSAGNPQWPWAAYQSEITRVVIAGNITVQNGTQMFANLTNLKSISGLTNLDVSQNQNFTQMFANCPQLNELDLSNWDMQQTQDTTDMFASDNMMWKITLGPAVRFDNDPQLPVSPADGSEIPDGQAASATKIGETDWQEVGDGNQDFYHPSGEVVSYQEDSTAQNLRSTRQNKSGLYQRYQNDRDTYPSSAKTYVWQQDWWGISDDPDNPGYKYLKIYPHTIDIAITEVMKGDDAAAMWPWHQYRDEISRLQIKPGVKFTTGNNGTAKAMFSKMPHLKVASVHYLNTANCISFSLMFAKDTALTSVTGLQHWQTGDESVGSNTNSLTDTANMFNGCSNLQTISGIGQWNVAKITSSVNGMLSMFANCTKLQQLDLSGWQMSKDDTPNTSNMFRSDRNLWLLKLGDSFYFRDNKPPKIPAPPGNNTNFPDGSNAQSIDNYWRSVGSGDVHNPTGDLQTSSTLFALYKANSESHPTDTRTYVWNTAADYLYLNFDPTTIDFGTHKLPVSDVKSTKSFELSVNDYRPDRAGANWSVAVKVSAMQHDGDENKLADTTWHTDSSYNDSVRSEVVQSGTSNASETKYPLFTDGFPFYLHFNANDQPQLGQYHAQVTYSLTNDGFSTAIDPDDAVGSDDIDAIFTGSNTE</sequence>
<proteinExistence type="predicted"/>
<protein>
    <submittedName>
        <fullName evidence="1">DUF285 domain-containing protein</fullName>
    </submittedName>
</protein>